<accession>A0A094WGZ0</accession>
<dbReference type="PANTHER" id="PTHR13887:SF14">
    <property type="entry name" value="DISULFIDE BOND FORMATION PROTEIN D"/>
    <property type="match status" value="1"/>
</dbReference>
<dbReference type="Proteomes" id="UP000297014">
    <property type="component" value="Unassembled WGS sequence"/>
</dbReference>
<reference evidence="8 10" key="1">
    <citation type="journal article" date="2014" name="Genome Announc.">
        <title>Draft Genome Sequence of Bacillus alcalophilus AV1934, a Classic Alkaliphile Isolated from Human Feces in 1934.</title>
        <authorList>
            <person name="Attie O."/>
            <person name="Jayaprakash A."/>
            <person name="Shah H."/>
            <person name="Paulsen I.T."/>
            <person name="Morino M."/>
            <person name="Takahashi Y."/>
            <person name="Narumi I."/>
            <person name="Sachidanandam R."/>
            <person name="Satoh K."/>
            <person name="Ito M."/>
            <person name="Krulwich T.A."/>
        </authorList>
    </citation>
    <scope>NUCLEOTIDE SEQUENCE [LARGE SCALE GENOMIC DNA]</scope>
    <source>
        <strain evidence="8 10">AV1934</strain>
    </source>
</reference>
<dbReference type="AlphaFoldDB" id="A0A094WGZ0"/>
<name>A0A094WGZ0_ALKAL</name>
<evidence type="ECO:0000256" key="4">
    <source>
        <dbReference type="ARBA" id="ARBA00023157"/>
    </source>
</evidence>
<dbReference type="Proteomes" id="UP000002754">
    <property type="component" value="Unassembled WGS sequence"/>
</dbReference>
<sequence length="226" mass="25671">MSTSSTHTSKFIVIFTLALVVTAVLFFFFTQKDEPNQDIILSEHPDISGQPILGNKDAPVSVVEFGDYKCPACKRWDETILPQLQEDFINDGLVQYSYINTLFHGEESGLAALASESVWHHHPEAFWDYHQEIFHQQPAAQNHDEAWITPLKLVEIAAEIEAEIDLEQLAADIIEQTFIDELTADTEQVIEYDIQLTPSIVINGTLVENPFDYEHIKSLIEKELVD</sequence>
<organism evidence="8 10">
    <name type="scientific">Alkalihalobacillus alcalophilus ATCC 27647 = CGMCC 1.3604</name>
    <dbReference type="NCBI Taxonomy" id="1218173"/>
    <lineage>
        <taxon>Bacteria</taxon>
        <taxon>Bacillati</taxon>
        <taxon>Bacillota</taxon>
        <taxon>Bacilli</taxon>
        <taxon>Bacillales</taxon>
        <taxon>Bacillaceae</taxon>
        <taxon>Alkalihalobacillus</taxon>
    </lineage>
</organism>
<dbReference type="Gene3D" id="3.40.30.10">
    <property type="entry name" value="Glutaredoxin"/>
    <property type="match status" value="1"/>
</dbReference>
<evidence type="ECO:0000313" key="9">
    <source>
        <dbReference type="EMBL" id="THG92288.1"/>
    </source>
</evidence>
<feature type="domain" description="Thioredoxin-like fold" evidence="7">
    <location>
        <begin position="49"/>
        <end position="222"/>
    </location>
</feature>
<evidence type="ECO:0000313" key="11">
    <source>
        <dbReference type="Proteomes" id="UP000297014"/>
    </source>
</evidence>
<keyword evidence="6" id="KW-1133">Transmembrane helix</keyword>
<dbReference type="OrthoDB" id="117402at2"/>
<evidence type="ECO:0000256" key="6">
    <source>
        <dbReference type="SAM" id="Phobius"/>
    </source>
</evidence>
<keyword evidence="2" id="KW-0732">Signal</keyword>
<keyword evidence="3" id="KW-0560">Oxidoreductase</keyword>
<evidence type="ECO:0000256" key="1">
    <source>
        <dbReference type="ARBA" id="ARBA00005791"/>
    </source>
</evidence>
<dbReference type="PANTHER" id="PTHR13887">
    <property type="entry name" value="GLUTATHIONE S-TRANSFERASE KAPPA"/>
    <property type="match status" value="1"/>
</dbReference>
<proteinExistence type="inferred from homology"/>
<dbReference type="SUPFAM" id="SSF52833">
    <property type="entry name" value="Thioredoxin-like"/>
    <property type="match status" value="1"/>
</dbReference>
<dbReference type="eggNOG" id="COG1651">
    <property type="taxonomic scope" value="Bacteria"/>
</dbReference>
<protein>
    <submittedName>
        <fullName evidence="8">Dihydroneopterin aldolase</fullName>
    </submittedName>
    <submittedName>
        <fullName evidence="9">Thiol-disulfide oxidoreductase</fullName>
    </submittedName>
</protein>
<evidence type="ECO:0000259" key="7">
    <source>
        <dbReference type="Pfam" id="PF13462"/>
    </source>
</evidence>
<dbReference type="STRING" id="1218173.BALCAV_0218570"/>
<feature type="transmembrane region" description="Helical" evidence="6">
    <location>
        <begin position="12"/>
        <end position="29"/>
    </location>
</feature>
<dbReference type="EMBL" id="JALP01000006">
    <property type="protein sequence ID" value="THG92288.1"/>
    <property type="molecule type" value="Genomic_DNA"/>
</dbReference>
<dbReference type="RefSeq" id="WP_003324227.1">
    <property type="nucleotide sequence ID" value="NZ_ALPT02000083.1"/>
</dbReference>
<keyword evidence="6" id="KW-0812">Transmembrane</keyword>
<evidence type="ECO:0000256" key="2">
    <source>
        <dbReference type="ARBA" id="ARBA00022729"/>
    </source>
</evidence>
<comment type="similarity">
    <text evidence="1">Belongs to the thioredoxin family. DsbA subfamily.</text>
</comment>
<reference evidence="9 11" key="2">
    <citation type="submission" date="2014-01" db="EMBL/GenBank/DDBJ databases">
        <title>Draft genome sequencing of Bacillus alcalophilus CGMCC 1.3604.</title>
        <authorList>
            <person name="Yang J."/>
            <person name="Diao L."/>
            <person name="Yang S."/>
        </authorList>
    </citation>
    <scope>NUCLEOTIDE SEQUENCE [LARGE SCALE GENOMIC DNA]</scope>
    <source>
        <strain evidence="9 11">CGMCC 1.3604</strain>
    </source>
</reference>
<gene>
    <name evidence="9" type="ORF">AJ85_12125</name>
    <name evidence="8" type="ORF">BALCAV_0218570</name>
</gene>
<comment type="caution">
    <text evidence="8">The sequence shown here is derived from an EMBL/GenBank/DDBJ whole genome shotgun (WGS) entry which is preliminary data.</text>
</comment>
<evidence type="ECO:0000256" key="5">
    <source>
        <dbReference type="ARBA" id="ARBA00023284"/>
    </source>
</evidence>
<dbReference type="EMBL" id="ALPT02000083">
    <property type="protein sequence ID" value="KGA96056.1"/>
    <property type="molecule type" value="Genomic_DNA"/>
</dbReference>
<dbReference type="InterPro" id="IPR036249">
    <property type="entry name" value="Thioredoxin-like_sf"/>
</dbReference>
<keyword evidence="10" id="KW-1185">Reference proteome</keyword>
<dbReference type="Pfam" id="PF13462">
    <property type="entry name" value="Thioredoxin_4"/>
    <property type="match status" value="1"/>
</dbReference>
<evidence type="ECO:0000313" key="10">
    <source>
        <dbReference type="Proteomes" id="UP000002754"/>
    </source>
</evidence>
<keyword evidence="4" id="KW-1015">Disulfide bond</keyword>
<dbReference type="InterPro" id="IPR012336">
    <property type="entry name" value="Thioredoxin-like_fold"/>
</dbReference>
<evidence type="ECO:0000313" key="8">
    <source>
        <dbReference type="EMBL" id="KGA96056.1"/>
    </source>
</evidence>
<evidence type="ECO:0000256" key="3">
    <source>
        <dbReference type="ARBA" id="ARBA00023002"/>
    </source>
</evidence>
<keyword evidence="5" id="KW-0676">Redox-active center</keyword>
<dbReference type="GO" id="GO:0016491">
    <property type="term" value="F:oxidoreductase activity"/>
    <property type="evidence" value="ECO:0007669"/>
    <property type="project" value="UniProtKB-KW"/>
</dbReference>
<keyword evidence="6" id="KW-0472">Membrane</keyword>